<dbReference type="Pfam" id="PF01386">
    <property type="entry name" value="Ribosomal_L25p"/>
    <property type="match status" value="1"/>
</dbReference>
<evidence type="ECO:0000313" key="9">
    <source>
        <dbReference type="Proteomes" id="UP000179245"/>
    </source>
</evidence>
<keyword evidence="3 5" id="KW-0689">Ribosomal protein</keyword>
<dbReference type="GO" id="GO:0022625">
    <property type="term" value="C:cytosolic large ribosomal subunit"/>
    <property type="evidence" value="ECO:0007669"/>
    <property type="project" value="TreeGrafter"/>
</dbReference>
<dbReference type="InterPro" id="IPR020056">
    <property type="entry name" value="Rbsml_bL25/Gln-tRNA_synth_N"/>
</dbReference>
<evidence type="ECO:0000259" key="6">
    <source>
        <dbReference type="Pfam" id="PF01386"/>
    </source>
</evidence>
<keyword evidence="4 5" id="KW-0687">Ribonucleoprotein</keyword>
<comment type="function">
    <text evidence="5">This is one of the proteins that binds to the 5S RNA in the ribosome where it forms part of the central protuberance.</text>
</comment>
<evidence type="ECO:0000256" key="1">
    <source>
        <dbReference type="ARBA" id="ARBA00022730"/>
    </source>
</evidence>
<name>A0A1G2QPI9_9BACT</name>
<dbReference type="GO" id="GO:0006412">
    <property type="term" value="P:translation"/>
    <property type="evidence" value="ECO:0007669"/>
    <property type="project" value="UniProtKB-UniRule"/>
</dbReference>
<evidence type="ECO:0000313" key="8">
    <source>
        <dbReference type="EMBL" id="OHA62416.1"/>
    </source>
</evidence>
<proteinExistence type="inferred from homology"/>
<dbReference type="InterPro" id="IPR011035">
    <property type="entry name" value="Ribosomal_bL25/Gln-tRNA_synth"/>
</dbReference>
<dbReference type="PANTHER" id="PTHR33284:SF1">
    <property type="entry name" value="RIBOSOMAL PROTEIN L25_GLN-TRNA SYNTHETASE, ANTI-CODON-BINDING DOMAIN-CONTAINING PROTEIN"/>
    <property type="match status" value="1"/>
</dbReference>
<dbReference type="HAMAP" id="MF_01334">
    <property type="entry name" value="Ribosomal_bL25_CTC"/>
    <property type="match status" value="1"/>
</dbReference>
<comment type="caution">
    <text evidence="8">The sequence shown here is derived from an EMBL/GenBank/DDBJ whole genome shotgun (WGS) entry which is preliminary data.</text>
</comment>
<dbReference type="InterPro" id="IPR001021">
    <property type="entry name" value="Ribosomal_bL25_long"/>
</dbReference>
<dbReference type="GO" id="GO:0003735">
    <property type="term" value="F:structural constituent of ribosome"/>
    <property type="evidence" value="ECO:0007669"/>
    <property type="project" value="InterPro"/>
</dbReference>
<dbReference type="GO" id="GO:0008097">
    <property type="term" value="F:5S rRNA binding"/>
    <property type="evidence" value="ECO:0007669"/>
    <property type="project" value="InterPro"/>
</dbReference>
<evidence type="ECO:0000256" key="5">
    <source>
        <dbReference type="HAMAP-Rule" id="MF_01334"/>
    </source>
</evidence>
<evidence type="ECO:0000259" key="7">
    <source>
        <dbReference type="Pfam" id="PF14693"/>
    </source>
</evidence>
<dbReference type="Proteomes" id="UP000179245">
    <property type="component" value="Unassembled WGS sequence"/>
</dbReference>
<dbReference type="InterPro" id="IPR029751">
    <property type="entry name" value="Ribosomal_L25_dom"/>
</dbReference>
<protein>
    <recommendedName>
        <fullName evidence="5">Large ribosomal subunit protein bL25</fullName>
    </recommendedName>
    <alternativeName>
        <fullName evidence="5">General stress protein CTC</fullName>
    </alternativeName>
</protein>
<reference evidence="8 9" key="1">
    <citation type="journal article" date="2016" name="Nat. Commun.">
        <title>Thousands of microbial genomes shed light on interconnected biogeochemical processes in an aquifer system.</title>
        <authorList>
            <person name="Anantharaman K."/>
            <person name="Brown C.T."/>
            <person name="Hug L.A."/>
            <person name="Sharon I."/>
            <person name="Castelle C.J."/>
            <person name="Probst A.J."/>
            <person name="Thomas B.C."/>
            <person name="Singh A."/>
            <person name="Wilkins M.J."/>
            <person name="Karaoz U."/>
            <person name="Brodie E.L."/>
            <person name="Williams K.H."/>
            <person name="Hubbard S.S."/>
            <person name="Banfield J.F."/>
        </authorList>
    </citation>
    <scope>NUCLEOTIDE SEQUENCE [LARGE SCALE GENOMIC DNA]</scope>
</reference>
<dbReference type="CDD" id="cd00495">
    <property type="entry name" value="Ribosomal_L25_TL5_CTC"/>
    <property type="match status" value="1"/>
</dbReference>
<keyword evidence="1 5" id="KW-0699">rRNA-binding</keyword>
<dbReference type="Gene3D" id="2.170.120.20">
    <property type="entry name" value="Ribosomal protein L25, beta domain"/>
    <property type="match status" value="1"/>
</dbReference>
<organism evidence="8 9">
    <name type="scientific">Candidatus Wildermuthbacteria bacterium GWA2_46_15</name>
    <dbReference type="NCBI Taxonomy" id="1802443"/>
    <lineage>
        <taxon>Bacteria</taxon>
        <taxon>Candidatus Wildermuthiibacteriota</taxon>
    </lineage>
</organism>
<evidence type="ECO:0000256" key="2">
    <source>
        <dbReference type="ARBA" id="ARBA00022884"/>
    </source>
</evidence>
<dbReference type="SUPFAM" id="SSF50715">
    <property type="entry name" value="Ribosomal protein L25-like"/>
    <property type="match status" value="1"/>
</dbReference>
<accession>A0A1G2QPI9</accession>
<dbReference type="InterPro" id="IPR020057">
    <property type="entry name" value="Ribosomal_bL25_b-dom"/>
</dbReference>
<dbReference type="InterPro" id="IPR020930">
    <property type="entry name" value="Ribosomal_uL5_bac-type"/>
</dbReference>
<dbReference type="Pfam" id="PF14693">
    <property type="entry name" value="Ribosomal_TL5_C"/>
    <property type="match status" value="1"/>
</dbReference>
<comment type="subunit">
    <text evidence="5">Part of the 50S ribosomal subunit; part of the 5S rRNA/L5/L18/L25 subcomplex. Contacts the 5S rRNA. Binds to the 5S rRNA independently of L5 and L18.</text>
</comment>
<dbReference type="STRING" id="1802443.A2117_01170"/>
<feature type="domain" description="Large ribosomal subunit protein bL25 beta" evidence="7">
    <location>
        <begin position="104"/>
        <end position="187"/>
    </location>
</feature>
<dbReference type="AlphaFoldDB" id="A0A1G2QPI9"/>
<dbReference type="PANTHER" id="PTHR33284">
    <property type="entry name" value="RIBOSOMAL PROTEIN L25/GLN-TRNA SYNTHETASE, ANTI-CODON-BINDING DOMAIN-CONTAINING PROTEIN"/>
    <property type="match status" value="1"/>
</dbReference>
<comment type="similarity">
    <text evidence="5">Belongs to the bacterial ribosomal protein bL25 family. CTC subfamily.</text>
</comment>
<dbReference type="InterPro" id="IPR037121">
    <property type="entry name" value="Ribosomal_bL25_C"/>
</dbReference>
<sequence length="222" mass="25196">MLVIKARIRSLLGKDVRKLREKDRLPAVLYGPGLKENFHLDIDTKEFIKVFQETGRSSFLQLEVEKDGNAKPVVFLVLVHDIQKDPLSLSLSHVDFYQPSSTKEIKVRVPLSFEGEARAVKSLGGTLVKNIQEVQVQALPQNLPHEIVVSLDTLDELGKTILIKDLQLPPGVKIIKNPEEIVVQVMESEKIEEELEKPVEEKVEEVKVIEKEKKEEEPVEKP</sequence>
<evidence type="ECO:0000256" key="4">
    <source>
        <dbReference type="ARBA" id="ARBA00023274"/>
    </source>
</evidence>
<dbReference type="EMBL" id="MHTO01000014">
    <property type="protein sequence ID" value="OHA62416.1"/>
    <property type="molecule type" value="Genomic_DNA"/>
</dbReference>
<dbReference type="NCBIfam" id="TIGR00731">
    <property type="entry name" value="bL25_bact_ctc"/>
    <property type="match status" value="1"/>
</dbReference>
<keyword evidence="2 5" id="KW-0694">RNA-binding</keyword>
<feature type="domain" description="Large ribosomal subunit protein bL25 L25" evidence="6">
    <location>
        <begin position="4"/>
        <end position="96"/>
    </location>
</feature>
<dbReference type="Gene3D" id="2.40.240.10">
    <property type="entry name" value="Ribosomal Protein L25, Chain P"/>
    <property type="match status" value="1"/>
</dbReference>
<evidence type="ECO:0000256" key="3">
    <source>
        <dbReference type="ARBA" id="ARBA00022980"/>
    </source>
</evidence>
<gene>
    <name evidence="5" type="primary">rplY</name>
    <name evidence="5" type="synonym">ctc</name>
    <name evidence="8" type="ORF">A2117_01170</name>
</gene>